<evidence type="ECO:0000313" key="2">
    <source>
        <dbReference type="Proteomes" id="UP000789759"/>
    </source>
</evidence>
<dbReference type="EMBL" id="CAJVQA010011008">
    <property type="protein sequence ID" value="CAG8703279.1"/>
    <property type="molecule type" value="Genomic_DNA"/>
</dbReference>
<dbReference type="AlphaFoldDB" id="A0A9N9N5M1"/>
<sequence>MSIAELSNYAEELVKHLKDAKAHDHAQNQIQKLEFNEKYDCPEFFYLENVQKRLKDCNITNSPTMQNLIDIMIMLSMRLADVANLRIDYYKPSNADWYDPKYSWYCTGYAKNKQDESRPLVSMKKDSLLARELLIWIQKAIPN</sequence>
<dbReference type="Proteomes" id="UP000789759">
    <property type="component" value="Unassembled WGS sequence"/>
</dbReference>
<name>A0A9N9N5M1_9GLOM</name>
<comment type="caution">
    <text evidence="1">The sequence shown here is derived from an EMBL/GenBank/DDBJ whole genome shotgun (WGS) entry which is preliminary data.</text>
</comment>
<accession>A0A9N9N5M1</accession>
<gene>
    <name evidence="1" type="ORF">CPELLU_LOCUS11947</name>
</gene>
<keyword evidence="2" id="KW-1185">Reference proteome</keyword>
<dbReference type="OrthoDB" id="2400286at2759"/>
<protein>
    <submittedName>
        <fullName evidence="1">12644_t:CDS:1</fullName>
    </submittedName>
</protein>
<evidence type="ECO:0000313" key="1">
    <source>
        <dbReference type="EMBL" id="CAG8703279.1"/>
    </source>
</evidence>
<proteinExistence type="predicted"/>
<reference evidence="1" key="1">
    <citation type="submission" date="2021-06" db="EMBL/GenBank/DDBJ databases">
        <authorList>
            <person name="Kallberg Y."/>
            <person name="Tangrot J."/>
            <person name="Rosling A."/>
        </authorList>
    </citation>
    <scope>NUCLEOTIDE SEQUENCE</scope>
    <source>
        <strain evidence="1">FL966</strain>
    </source>
</reference>
<organism evidence="1 2">
    <name type="scientific">Cetraspora pellucida</name>
    <dbReference type="NCBI Taxonomy" id="1433469"/>
    <lineage>
        <taxon>Eukaryota</taxon>
        <taxon>Fungi</taxon>
        <taxon>Fungi incertae sedis</taxon>
        <taxon>Mucoromycota</taxon>
        <taxon>Glomeromycotina</taxon>
        <taxon>Glomeromycetes</taxon>
        <taxon>Diversisporales</taxon>
        <taxon>Gigasporaceae</taxon>
        <taxon>Cetraspora</taxon>
    </lineage>
</organism>